<feature type="region of interest" description="Disordered" evidence="1">
    <location>
        <begin position="1"/>
        <end position="42"/>
    </location>
</feature>
<evidence type="ECO:0000313" key="3">
    <source>
        <dbReference type="EMBL" id="MBC9205927.1"/>
    </source>
</evidence>
<gene>
    <name evidence="3" type="ORF">IBL26_03690</name>
</gene>
<dbReference type="SUPFAM" id="SSF51294">
    <property type="entry name" value="Hedgehog/intein (Hint) domain"/>
    <property type="match status" value="1"/>
</dbReference>
<dbReference type="Pfam" id="PF13403">
    <property type="entry name" value="Hint_2"/>
    <property type="match status" value="1"/>
</dbReference>
<evidence type="ECO:0000259" key="2">
    <source>
        <dbReference type="Pfam" id="PF13403"/>
    </source>
</evidence>
<organism evidence="3 4">
    <name type="scientific">Teichococcus aerophilus</name>
    <dbReference type="NCBI Taxonomy" id="1224513"/>
    <lineage>
        <taxon>Bacteria</taxon>
        <taxon>Pseudomonadati</taxon>
        <taxon>Pseudomonadota</taxon>
        <taxon>Alphaproteobacteria</taxon>
        <taxon>Acetobacterales</taxon>
        <taxon>Roseomonadaceae</taxon>
        <taxon>Roseomonas</taxon>
    </lineage>
</organism>
<sequence>MSGSVTPLSTLDRRPDEDEAPKDDASGEAGLPPVEEPAVGAAQEHQVILGDSGNNHIEFTGSAMVNGLDGDDTIVNMGDEPSTILGGLGNDTLIGGGGNDQIGDDEGENYGRSFYDGRAGDDTIIVNNGDATILGGDGDDLIFGARQIDVDGGPGDDTIVNWYALGSVQGGDGYDSLYLYGEEGSYERSDAPEGSGFDYGLTQYGDTMLVGGIEKVVFTTSHATIGALFPYGAVPCYVRGTRILTPSGEVLVEALRVGDAVQTARGEAREIRWIGQRRVALARHPQPHRARPVRILAGALADGVPRRDLLVSPAHAMMLDGLLFRAGHLVNGATIRQEAWPEVEYFHLELDSHDILLAEGAPAESYLDDDNRSLFGGAVTALHPDFGARKASGACLPFAAGLAQTQPVLASLQARAEAMGWRLDDAPGLHLLADGQRLPPLAANARLYHFALPAGLRSLRLCSADFRPCVTEPGSEDDRVLGVALRRILLTAPGREREVPLSHPALATGFHPVECDRGGHWRWTDGNADLTALLPLLPAGGARLTLHLRGASRAWLEPGRQRHAGRLS</sequence>
<dbReference type="SUPFAM" id="SSF51120">
    <property type="entry name" value="beta-Roll"/>
    <property type="match status" value="1"/>
</dbReference>
<dbReference type="InterPro" id="IPR001343">
    <property type="entry name" value="Hemolysn_Ca-bd"/>
</dbReference>
<dbReference type="Gene3D" id="2.160.20.160">
    <property type="match status" value="1"/>
</dbReference>
<accession>A0ABR7RIG0</accession>
<comment type="caution">
    <text evidence="3">The sequence shown here is derived from an EMBL/GenBank/DDBJ whole genome shotgun (WGS) entry which is preliminary data.</text>
</comment>
<dbReference type="Gene3D" id="2.170.16.10">
    <property type="entry name" value="Hedgehog/Intein (Hint) domain"/>
    <property type="match status" value="1"/>
</dbReference>
<dbReference type="RefSeq" id="WP_187783106.1">
    <property type="nucleotide sequence ID" value="NZ_JACTVA010000004.1"/>
</dbReference>
<dbReference type="Proteomes" id="UP000626026">
    <property type="component" value="Unassembled WGS sequence"/>
</dbReference>
<proteinExistence type="predicted"/>
<reference evidence="3 4" key="1">
    <citation type="journal article" date="2013" name="Int. J. Syst. Evol. Microbiol.">
        <title>Roseomonas aerophila sp. nov., isolated from air.</title>
        <authorList>
            <person name="Kim S.J."/>
            <person name="Weon H.Y."/>
            <person name="Ahn J.H."/>
            <person name="Hong S.B."/>
            <person name="Seok S.J."/>
            <person name="Whang K.S."/>
            <person name="Kwon S.W."/>
        </authorList>
    </citation>
    <scope>NUCLEOTIDE SEQUENCE [LARGE SCALE GENOMIC DNA]</scope>
    <source>
        <strain evidence="3 4">NBRC 108923</strain>
    </source>
</reference>
<evidence type="ECO:0000313" key="4">
    <source>
        <dbReference type="Proteomes" id="UP000626026"/>
    </source>
</evidence>
<protein>
    <submittedName>
        <fullName evidence="3">Hint domain-containing protein</fullName>
    </submittedName>
</protein>
<dbReference type="EMBL" id="JACTVA010000004">
    <property type="protein sequence ID" value="MBC9205927.1"/>
    <property type="molecule type" value="Genomic_DNA"/>
</dbReference>
<keyword evidence="4" id="KW-1185">Reference proteome</keyword>
<dbReference type="InterPro" id="IPR028992">
    <property type="entry name" value="Hedgehog/Intein_dom"/>
</dbReference>
<evidence type="ECO:0000256" key="1">
    <source>
        <dbReference type="SAM" id="MobiDB-lite"/>
    </source>
</evidence>
<name>A0ABR7RIG0_9PROT</name>
<dbReference type="PRINTS" id="PR00313">
    <property type="entry name" value="CABNDNGRPT"/>
</dbReference>
<dbReference type="InterPro" id="IPR011049">
    <property type="entry name" value="Serralysin-like_metalloprot_C"/>
</dbReference>
<dbReference type="Pfam" id="PF00353">
    <property type="entry name" value="HemolysinCabind"/>
    <property type="match status" value="2"/>
</dbReference>
<dbReference type="InterPro" id="IPR036844">
    <property type="entry name" value="Hint_dom_sf"/>
</dbReference>
<feature type="domain" description="Hedgehog/Intein (Hint)" evidence="2">
    <location>
        <begin position="235"/>
        <end position="369"/>
    </location>
</feature>